<sequence length="647" mass="70235">MLSGLIKVVKANKLASGLGIILLIGAGYFGFKYFNKDLSETRYALAAVERGAIIASISGSGQIAVTNQVEIKSRASGDLVEVKAKNGQDVNAGDIIAIVNSRDAYKTVRDAEVNLQNARLALDKLRRPATSYNILQAENFLTAARTSLAKLRLSQQTAYERARESKQRAEDNISKSYEDAFNAFSNAFLNLPSIITELNDILYSREIGASEPTLGNQRENHGALMDSVELDDRDSMRIFLTGAENDYRTARSKYEANFGLYKTVTRYSSRATIESLLTETLETTKSVAQAAKSESNFLDAWVDYRVRSSKSVFAKVREYQANLGTYIGQTNNHVSNLLSIQRTMQDNRETLINSERDIAAMDRNNPLDIQAAEAAAREREASLQNLRAGADPLDLQSQELAVRQRQNAFADAREKLADYAIRAPFTGAIAKIDVKKGDPISTGGIIAILITKQRLAEISLNEVDAAKVRADQKATLIFDAIEGLNITGEVAEVDTLGVVAQGVVTYNVKILFDTQDERVKPGMSVSATIVTDIKQNVLIIPNAAIKSAGDSTQVEMPNEDVNSGSAGFGNEGVALNNSPRREQVQVGLANDTMTEIISGLNEGDMVIVRTITPSTGQNQSAQGQSLFQIPGGRGAGGMQGGSMRIRN</sequence>
<comment type="subcellular location">
    <subcellularLocation>
        <location evidence="1">Cell envelope</location>
    </subcellularLocation>
</comment>
<proteinExistence type="predicted"/>
<dbReference type="Gene3D" id="1.10.287.470">
    <property type="entry name" value="Helix hairpin bin"/>
    <property type="match status" value="1"/>
</dbReference>
<dbReference type="EMBL" id="LCMA01000021">
    <property type="protein sequence ID" value="KKU25723.1"/>
    <property type="molecule type" value="Genomic_DNA"/>
</dbReference>
<dbReference type="InterPro" id="IPR058636">
    <property type="entry name" value="Beta-barrel_YknX"/>
</dbReference>
<evidence type="ECO:0000256" key="4">
    <source>
        <dbReference type="SAM" id="Phobius"/>
    </source>
</evidence>
<feature type="compositionally biased region" description="Gly residues" evidence="3">
    <location>
        <begin position="631"/>
        <end position="640"/>
    </location>
</feature>
<dbReference type="Gene3D" id="2.40.30.170">
    <property type="match status" value="1"/>
</dbReference>
<evidence type="ECO:0000313" key="7">
    <source>
        <dbReference type="EMBL" id="KKU25723.1"/>
    </source>
</evidence>
<name>A0A0G1R6K5_9BACT</name>
<evidence type="ECO:0000259" key="6">
    <source>
        <dbReference type="Pfam" id="PF25990"/>
    </source>
</evidence>
<feature type="domain" description="Multidrug resistance protein MdtA-like barrel-sandwich hybrid" evidence="5">
    <location>
        <begin position="67"/>
        <end position="450"/>
    </location>
</feature>
<keyword evidence="2" id="KW-0175">Coiled coil</keyword>
<feature type="transmembrane region" description="Helical" evidence="4">
    <location>
        <begin position="12"/>
        <end position="31"/>
    </location>
</feature>
<gene>
    <name evidence="7" type="ORF">UX39_C0021G0005</name>
</gene>
<feature type="domain" description="YknX-like beta-barrel" evidence="6">
    <location>
        <begin position="459"/>
        <end position="529"/>
    </location>
</feature>
<keyword evidence="4" id="KW-0812">Transmembrane</keyword>
<dbReference type="Proteomes" id="UP000034175">
    <property type="component" value="Unassembled WGS sequence"/>
</dbReference>
<keyword evidence="4" id="KW-0472">Membrane</keyword>
<dbReference type="Pfam" id="PF25917">
    <property type="entry name" value="BSH_RND"/>
    <property type="match status" value="1"/>
</dbReference>
<dbReference type="PANTHER" id="PTHR32347:SF23">
    <property type="entry name" value="BLL5650 PROTEIN"/>
    <property type="match status" value="1"/>
</dbReference>
<comment type="caution">
    <text evidence="7">The sequence shown here is derived from an EMBL/GenBank/DDBJ whole genome shotgun (WGS) entry which is preliminary data.</text>
</comment>
<dbReference type="Gene3D" id="2.40.50.100">
    <property type="match status" value="1"/>
</dbReference>
<evidence type="ECO:0000259" key="5">
    <source>
        <dbReference type="Pfam" id="PF25917"/>
    </source>
</evidence>
<dbReference type="PANTHER" id="PTHR32347">
    <property type="entry name" value="EFFLUX SYSTEM COMPONENT YKNX-RELATED"/>
    <property type="match status" value="1"/>
</dbReference>
<dbReference type="AlphaFoldDB" id="A0A0G1R6K5"/>
<reference evidence="7 8" key="1">
    <citation type="journal article" date="2015" name="Nature">
        <title>rRNA introns, odd ribosomes, and small enigmatic genomes across a large radiation of phyla.</title>
        <authorList>
            <person name="Brown C.T."/>
            <person name="Hug L.A."/>
            <person name="Thomas B.C."/>
            <person name="Sharon I."/>
            <person name="Castelle C.J."/>
            <person name="Singh A."/>
            <person name="Wilkins M.J."/>
            <person name="Williams K.H."/>
            <person name="Banfield J.F."/>
        </authorList>
    </citation>
    <scope>NUCLEOTIDE SEQUENCE [LARGE SCALE GENOMIC DNA]</scope>
</reference>
<dbReference type="Pfam" id="PF25990">
    <property type="entry name" value="Beta-barrel_YknX"/>
    <property type="match status" value="1"/>
</dbReference>
<keyword evidence="4" id="KW-1133">Transmembrane helix</keyword>
<dbReference type="InterPro" id="IPR058625">
    <property type="entry name" value="MdtA-like_BSH"/>
</dbReference>
<protein>
    <submittedName>
        <fullName evidence="7">Efflux transporter, RND family, MFP subunit</fullName>
    </submittedName>
</protein>
<feature type="compositionally biased region" description="Polar residues" evidence="3">
    <location>
        <begin position="615"/>
        <end position="627"/>
    </location>
</feature>
<dbReference type="GO" id="GO:0030313">
    <property type="term" value="C:cell envelope"/>
    <property type="evidence" value="ECO:0007669"/>
    <property type="project" value="UniProtKB-SubCell"/>
</dbReference>
<dbReference type="Gene3D" id="6.20.50.140">
    <property type="match status" value="1"/>
</dbReference>
<dbReference type="SUPFAM" id="SSF111369">
    <property type="entry name" value="HlyD-like secretion proteins"/>
    <property type="match status" value="2"/>
</dbReference>
<evidence type="ECO:0000256" key="1">
    <source>
        <dbReference type="ARBA" id="ARBA00004196"/>
    </source>
</evidence>
<feature type="region of interest" description="Disordered" evidence="3">
    <location>
        <begin position="615"/>
        <end position="647"/>
    </location>
</feature>
<dbReference type="InterPro" id="IPR050465">
    <property type="entry name" value="UPF0194_transport"/>
</dbReference>
<evidence type="ECO:0000256" key="3">
    <source>
        <dbReference type="SAM" id="MobiDB-lite"/>
    </source>
</evidence>
<accession>A0A0G1R6K5</accession>
<evidence type="ECO:0000256" key="2">
    <source>
        <dbReference type="ARBA" id="ARBA00023054"/>
    </source>
</evidence>
<evidence type="ECO:0000313" key="8">
    <source>
        <dbReference type="Proteomes" id="UP000034175"/>
    </source>
</evidence>
<organism evidence="7 8">
    <name type="scientific">Candidatus Magasanikbacteria bacterium GW2011_GWA2_46_17</name>
    <dbReference type="NCBI Taxonomy" id="1619042"/>
    <lineage>
        <taxon>Bacteria</taxon>
        <taxon>Candidatus Magasanikiibacteriota</taxon>
    </lineage>
</organism>